<feature type="non-terminal residue" evidence="1">
    <location>
        <position position="322"/>
    </location>
</feature>
<evidence type="ECO:0008006" key="3">
    <source>
        <dbReference type="Google" id="ProtNLM"/>
    </source>
</evidence>
<dbReference type="AlphaFoldDB" id="A0A7R9KRK0"/>
<dbReference type="EMBL" id="OC858657">
    <property type="protein sequence ID" value="CAD7626714.1"/>
    <property type="molecule type" value="Genomic_DNA"/>
</dbReference>
<evidence type="ECO:0000313" key="1">
    <source>
        <dbReference type="EMBL" id="CAD7626714.1"/>
    </source>
</evidence>
<dbReference type="SUPFAM" id="SSF47336">
    <property type="entry name" value="ACP-like"/>
    <property type="match status" value="1"/>
</dbReference>
<gene>
    <name evidence="1" type="ORF">OSB1V03_LOCUS7146</name>
</gene>
<keyword evidence="2" id="KW-1185">Reference proteome</keyword>
<dbReference type="Gene3D" id="3.40.50.720">
    <property type="entry name" value="NAD(P)-binding Rossmann-like Domain"/>
    <property type="match status" value="1"/>
</dbReference>
<accession>A0A7R9KRK0</accession>
<evidence type="ECO:0000313" key="2">
    <source>
        <dbReference type="Proteomes" id="UP000759131"/>
    </source>
</evidence>
<dbReference type="SUPFAM" id="SSF53474">
    <property type="entry name" value="alpha/beta-Hydrolases"/>
    <property type="match status" value="1"/>
</dbReference>
<protein>
    <recommendedName>
        <fullName evidence="3">Fatty acid synthase</fullName>
    </recommendedName>
</protein>
<dbReference type="InterPro" id="IPR029058">
    <property type="entry name" value="AB_hydrolase_fold"/>
</dbReference>
<dbReference type="Gene3D" id="3.40.50.1820">
    <property type="entry name" value="alpha/beta hydrolase"/>
    <property type="match status" value="1"/>
</dbReference>
<name>A0A7R9KRK0_9ACAR</name>
<sequence>MCERICEERRRDGLHGLAIQYGPIGDVGVFADSSDQLLMLSSLRNQRTNSCFNVLDKLLAIKQTIVTSHVKVEVNKELTGDRGKSIVNILWRSLGIDPNNTPNDLTLGEIGIESMFAVELQQEFEREWNQNYDAGNMVDIKKHIDHVKKAKDRFLKNNFLIPSETHVQLNNVRYGVPVYFMPPLLVSFAGMEELANRINRPVIGINWTRELSEMTTLKDINQYYANLLKTLEPSGKYDVVGYFDTTIACVKLVLKGMKGKAILVDAIESESLSDTDILLKICHKRIMSDVRAKVKYIVNEMIEFAGKGLVATDMEQILQKIF</sequence>
<dbReference type="OrthoDB" id="6142309at2759"/>
<reference evidence="1" key="1">
    <citation type="submission" date="2020-11" db="EMBL/GenBank/DDBJ databases">
        <authorList>
            <person name="Tran Van P."/>
        </authorList>
    </citation>
    <scope>NUCLEOTIDE SEQUENCE</scope>
</reference>
<dbReference type="InterPro" id="IPR036736">
    <property type="entry name" value="ACP-like_sf"/>
</dbReference>
<proteinExistence type="predicted"/>
<dbReference type="Proteomes" id="UP000759131">
    <property type="component" value="Unassembled WGS sequence"/>
</dbReference>
<dbReference type="EMBL" id="CAJPIZ010004082">
    <property type="protein sequence ID" value="CAG2107144.1"/>
    <property type="molecule type" value="Genomic_DNA"/>
</dbReference>
<organism evidence="1">
    <name type="scientific">Medioppia subpectinata</name>
    <dbReference type="NCBI Taxonomy" id="1979941"/>
    <lineage>
        <taxon>Eukaryota</taxon>
        <taxon>Metazoa</taxon>
        <taxon>Ecdysozoa</taxon>
        <taxon>Arthropoda</taxon>
        <taxon>Chelicerata</taxon>
        <taxon>Arachnida</taxon>
        <taxon>Acari</taxon>
        <taxon>Acariformes</taxon>
        <taxon>Sarcoptiformes</taxon>
        <taxon>Oribatida</taxon>
        <taxon>Brachypylina</taxon>
        <taxon>Oppioidea</taxon>
        <taxon>Oppiidae</taxon>
        <taxon>Medioppia</taxon>
    </lineage>
</organism>